<dbReference type="GO" id="GO:0032259">
    <property type="term" value="P:methylation"/>
    <property type="evidence" value="ECO:0007669"/>
    <property type="project" value="UniProtKB-KW"/>
</dbReference>
<dbReference type="Proteomes" id="UP000321393">
    <property type="component" value="Unassembled WGS sequence"/>
</dbReference>
<name>A0A5D3C0M5_CUCMM</name>
<dbReference type="GO" id="GO:0008168">
    <property type="term" value="F:methyltransferase activity"/>
    <property type="evidence" value="ECO:0007669"/>
    <property type="project" value="UniProtKB-KW"/>
</dbReference>
<evidence type="ECO:0000313" key="5">
    <source>
        <dbReference type="Proteomes" id="UP000321393"/>
    </source>
</evidence>
<evidence type="ECO:0000313" key="4">
    <source>
        <dbReference type="EMBL" id="TYK04804.1"/>
    </source>
</evidence>
<accession>A0A5D3C0M5</accession>
<comment type="caution">
    <text evidence="4">The sequence shown here is derived from an EMBL/GenBank/DDBJ whole genome shotgun (WGS) entry which is preliminary data.</text>
</comment>
<sequence>MSRIESGQTRSQTITELTMDTEAHSINQDAKRKEFLNLVQGDMTIAEYEKKFIELAKYTMPFIMDEDNKYFSQLVEAAIRVENTLAEEGRSSLGKRSSADLSKGKGSDVGFSKQAKYGFSQRSHWDDDRHPKYFELRVW</sequence>
<feature type="domain" description="Retrotransposon gag" evidence="2">
    <location>
        <begin position="20"/>
        <end position="66"/>
    </location>
</feature>
<dbReference type="OrthoDB" id="1936908at2759"/>
<evidence type="ECO:0000313" key="3">
    <source>
        <dbReference type="EMBL" id="KAA0046981.1"/>
    </source>
</evidence>
<dbReference type="EMBL" id="SSTE01013576">
    <property type="protein sequence ID" value="KAA0046981.1"/>
    <property type="molecule type" value="Genomic_DNA"/>
</dbReference>
<dbReference type="EMBL" id="SSTD01014035">
    <property type="protein sequence ID" value="TYK04804.1"/>
    <property type="molecule type" value="Genomic_DNA"/>
</dbReference>
<evidence type="ECO:0000256" key="1">
    <source>
        <dbReference type="SAM" id="MobiDB-lite"/>
    </source>
</evidence>
<dbReference type="Proteomes" id="UP000321947">
    <property type="component" value="Unassembled WGS sequence"/>
</dbReference>
<dbReference type="Pfam" id="PF03732">
    <property type="entry name" value="Retrotrans_gag"/>
    <property type="match status" value="1"/>
</dbReference>
<feature type="region of interest" description="Disordered" evidence="1">
    <location>
        <begin position="88"/>
        <end position="111"/>
    </location>
</feature>
<keyword evidence="4" id="KW-0489">Methyltransferase</keyword>
<gene>
    <name evidence="4" type="ORF">E5676_scaffold68G001280</name>
    <name evidence="3" type="ORF">E6C27_scaffold230G001670</name>
</gene>
<evidence type="ECO:0000313" key="6">
    <source>
        <dbReference type="Proteomes" id="UP000321947"/>
    </source>
</evidence>
<organism evidence="4 6">
    <name type="scientific">Cucumis melo var. makuwa</name>
    <name type="common">Oriental melon</name>
    <dbReference type="NCBI Taxonomy" id="1194695"/>
    <lineage>
        <taxon>Eukaryota</taxon>
        <taxon>Viridiplantae</taxon>
        <taxon>Streptophyta</taxon>
        <taxon>Embryophyta</taxon>
        <taxon>Tracheophyta</taxon>
        <taxon>Spermatophyta</taxon>
        <taxon>Magnoliopsida</taxon>
        <taxon>eudicotyledons</taxon>
        <taxon>Gunneridae</taxon>
        <taxon>Pentapetalae</taxon>
        <taxon>rosids</taxon>
        <taxon>fabids</taxon>
        <taxon>Cucurbitales</taxon>
        <taxon>Cucurbitaceae</taxon>
        <taxon>Benincaseae</taxon>
        <taxon>Cucumis</taxon>
    </lineage>
</organism>
<keyword evidence="4" id="KW-0808">Transferase</keyword>
<reference evidence="5 6" key="1">
    <citation type="submission" date="2019-08" db="EMBL/GenBank/DDBJ databases">
        <title>Draft genome sequences of two oriental melons (Cucumis melo L. var makuwa).</title>
        <authorList>
            <person name="Kwon S.-Y."/>
        </authorList>
    </citation>
    <scope>NUCLEOTIDE SEQUENCE [LARGE SCALE GENOMIC DNA]</scope>
    <source>
        <strain evidence="6">cv. Chang Bougi</strain>
        <strain evidence="5">cv. SW 3</strain>
        <tissue evidence="4">Leaf</tissue>
    </source>
</reference>
<dbReference type="InterPro" id="IPR005162">
    <property type="entry name" value="Retrotrans_gag_dom"/>
</dbReference>
<protein>
    <submittedName>
        <fullName evidence="4">Pyridoxal-phosphate-dependent serine hydroxymethyltransferase</fullName>
    </submittedName>
</protein>
<evidence type="ECO:0000259" key="2">
    <source>
        <dbReference type="Pfam" id="PF03732"/>
    </source>
</evidence>
<dbReference type="AlphaFoldDB" id="A0A5D3C0M5"/>
<proteinExistence type="predicted"/>